<evidence type="ECO:0000313" key="2">
    <source>
        <dbReference type="Proteomes" id="UP001163152"/>
    </source>
</evidence>
<keyword evidence="2" id="KW-1185">Reference proteome</keyword>
<dbReference type="AlphaFoldDB" id="A0A9E8ZAE8"/>
<gene>
    <name evidence="1" type="ORF">OXH18_18765</name>
</gene>
<organism evidence="1 2">
    <name type="scientific">Thermocoleostomius sinensis A174</name>
    <dbReference type="NCBI Taxonomy" id="2016057"/>
    <lineage>
        <taxon>Bacteria</taxon>
        <taxon>Bacillati</taxon>
        <taxon>Cyanobacteriota</taxon>
        <taxon>Cyanophyceae</taxon>
        <taxon>Oculatellales</taxon>
        <taxon>Oculatellaceae</taxon>
        <taxon>Thermocoleostomius</taxon>
    </lineage>
</organism>
<name>A0A9E8ZAE8_9CYAN</name>
<proteinExistence type="predicted"/>
<dbReference type="EMBL" id="CP113797">
    <property type="protein sequence ID" value="WAL59197.1"/>
    <property type="molecule type" value="Genomic_DNA"/>
</dbReference>
<dbReference type="Proteomes" id="UP001163152">
    <property type="component" value="Chromosome"/>
</dbReference>
<evidence type="ECO:0008006" key="3">
    <source>
        <dbReference type="Google" id="ProtNLM"/>
    </source>
</evidence>
<sequence length="465" mass="51774">MSAINHQVSHLPVAFSNWRLQPGFLNEGNSDFESVHVLIGQFLADRHSPDPLPDRFLLTENTKFEWGCGKPLEKVINSQADLEFLMRHPVLFRNAIAIIEPWEHVGCNPRGENVRASLNVAYIAQKIADCDSILFPLWSSGLFDPKVLVPLITSGLAVVVEGGDPSVRDASTFDGAQCSLNDLHCIVEDLLISRSPTSAVALFICLGHQLAAQGHINLIKRAVQQVLDLDTLAGDRDGKALKVLKRVCQHIQTVGTSLKITKRNGHIIAEGWDHPEFAVGPNEHKEVGDRQLHHYQSPDGEALGIPEDLIRAHEITADEYEGVIDTTLKYEREVNIAMFHSDEVNEEAILFANWAYRSLHDAIIPYRSTLAGSSLAWLLKLPDAIEILCSTTIGDEIVTECSATCVIYKDFESKQIRRSFTCQFHPELLSDLRTVGVSEPLTYARLKTDDGARLFARLLYEGMQE</sequence>
<dbReference type="RefSeq" id="WP_268608860.1">
    <property type="nucleotide sequence ID" value="NZ_CP113797.1"/>
</dbReference>
<dbReference type="KEGG" id="tsin:OXH18_18765"/>
<reference evidence="1" key="1">
    <citation type="submission" date="2022-12" db="EMBL/GenBank/DDBJ databases">
        <title>Polyphasic identification of a Novel Hot-Spring Cyanobacterium Ocullathermofonsia sinensis gen nov. sp. nov. and Genomic Insights on its Adaptations to the Thermal Habitat.</title>
        <authorList>
            <person name="Daroch M."/>
            <person name="Tang J."/>
            <person name="Jiang Y."/>
        </authorList>
    </citation>
    <scope>NUCLEOTIDE SEQUENCE</scope>
    <source>
        <strain evidence="1">PKUAC-SCTA174</strain>
    </source>
</reference>
<evidence type="ECO:0000313" key="1">
    <source>
        <dbReference type="EMBL" id="WAL59197.1"/>
    </source>
</evidence>
<protein>
    <recommendedName>
        <fullName evidence="3">Glutamine amidotransferase domain-containing protein</fullName>
    </recommendedName>
</protein>
<accession>A0A9E8ZAE8</accession>